<dbReference type="KEGG" id="scou:SCORR_v1c07710"/>
<reference evidence="2 3" key="1">
    <citation type="submission" date="2017-07" db="EMBL/GenBank/DDBJ databases">
        <title>Complete genome sequence of Spiroplasma corruscae EC-1 (DSM 19793).</title>
        <authorList>
            <person name="Tsai Y.-M."/>
            <person name="Lo W.-S."/>
            <person name="Kuo C.-H."/>
        </authorList>
    </citation>
    <scope>NUCLEOTIDE SEQUENCE [LARGE SCALE GENOMIC DNA]</scope>
    <source>
        <strain evidence="2 3">EC-1</strain>
    </source>
</reference>
<dbReference type="EMBL" id="CP022535">
    <property type="protein sequence ID" value="ASP28543.1"/>
    <property type="molecule type" value="Genomic_DNA"/>
</dbReference>
<keyword evidence="1" id="KW-0812">Transmembrane</keyword>
<sequence>MKKDNLNLKKLVNCKDIIISCFVLLIIFNVLIFILDNLLLSKLTAYFDFAILLLSFCVIIKKFNYKERNINLIVINLLIIIIIISTIALIIGLKVKNIINMKTDHKLLEIKNLLDKDKYNSKSISNNFIMSNFILSIIFLVFNFLAIYINSYKVILILVQKIYLINKYIINLVLKKLFLLLIGFFFYKNITFKKKVELVYNCILKVFVFLFKNNILFRIIKLNTYNKWSVSP</sequence>
<feature type="transmembrane region" description="Helical" evidence="1">
    <location>
        <begin position="40"/>
        <end position="60"/>
    </location>
</feature>
<dbReference type="AlphaFoldDB" id="A0A222EQL9"/>
<feature type="transmembrane region" description="Helical" evidence="1">
    <location>
        <begin position="168"/>
        <end position="186"/>
    </location>
</feature>
<keyword evidence="3" id="KW-1185">Reference proteome</keyword>
<evidence type="ECO:0008006" key="4">
    <source>
        <dbReference type="Google" id="ProtNLM"/>
    </source>
</evidence>
<accession>A0A222EQL9</accession>
<evidence type="ECO:0000313" key="2">
    <source>
        <dbReference type="EMBL" id="ASP28543.1"/>
    </source>
</evidence>
<feature type="transmembrane region" description="Helical" evidence="1">
    <location>
        <begin position="128"/>
        <end position="148"/>
    </location>
</feature>
<dbReference type="Proteomes" id="UP000203229">
    <property type="component" value="Chromosome"/>
</dbReference>
<feature type="transmembrane region" description="Helical" evidence="1">
    <location>
        <begin position="72"/>
        <end position="93"/>
    </location>
</feature>
<keyword evidence="1" id="KW-1133">Transmembrane helix</keyword>
<feature type="transmembrane region" description="Helical" evidence="1">
    <location>
        <begin position="198"/>
        <end position="217"/>
    </location>
</feature>
<feature type="transmembrane region" description="Helical" evidence="1">
    <location>
        <begin position="12"/>
        <end position="34"/>
    </location>
</feature>
<organism evidence="2 3">
    <name type="scientific">Spiroplasma corruscae</name>
    <dbReference type="NCBI Taxonomy" id="216934"/>
    <lineage>
        <taxon>Bacteria</taxon>
        <taxon>Bacillati</taxon>
        <taxon>Mycoplasmatota</taxon>
        <taxon>Mollicutes</taxon>
        <taxon>Entomoplasmatales</taxon>
        <taxon>Spiroplasmataceae</taxon>
        <taxon>Spiroplasma</taxon>
    </lineage>
</organism>
<gene>
    <name evidence="2" type="ORF">SCORR_v1c07710</name>
</gene>
<dbReference type="RefSeq" id="WP_094049375.1">
    <property type="nucleotide sequence ID" value="NZ_CP022535.1"/>
</dbReference>
<evidence type="ECO:0000256" key="1">
    <source>
        <dbReference type="SAM" id="Phobius"/>
    </source>
</evidence>
<proteinExistence type="predicted"/>
<name>A0A222EQL9_9MOLU</name>
<protein>
    <recommendedName>
        <fullName evidence="4">Transmembrane protein</fullName>
    </recommendedName>
</protein>
<keyword evidence="1" id="KW-0472">Membrane</keyword>
<evidence type="ECO:0000313" key="3">
    <source>
        <dbReference type="Proteomes" id="UP000203229"/>
    </source>
</evidence>